<dbReference type="InterPro" id="IPR002371">
    <property type="entry name" value="FlgK"/>
</dbReference>
<dbReference type="GO" id="GO:0009424">
    <property type="term" value="C:bacterial-type flagellum hook"/>
    <property type="evidence" value="ECO:0007669"/>
    <property type="project" value="InterPro"/>
</dbReference>
<evidence type="ECO:0000259" key="7">
    <source>
        <dbReference type="Pfam" id="PF00460"/>
    </source>
</evidence>
<evidence type="ECO:0000313" key="11">
    <source>
        <dbReference type="Proteomes" id="UP000461768"/>
    </source>
</evidence>
<dbReference type="SUPFAM" id="SSF64518">
    <property type="entry name" value="Phase 1 flagellin"/>
    <property type="match status" value="1"/>
</dbReference>
<protein>
    <recommendedName>
        <fullName evidence="4">Flagellar hook-associated protein 1</fullName>
    </recommendedName>
</protein>
<evidence type="ECO:0000256" key="1">
    <source>
        <dbReference type="ARBA" id="ARBA00004365"/>
    </source>
</evidence>
<feature type="domain" description="Flagellar hook-associated protein FlgK helical" evidence="9">
    <location>
        <begin position="97"/>
        <end position="307"/>
    </location>
</feature>
<evidence type="ECO:0000259" key="8">
    <source>
        <dbReference type="Pfam" id="PF06429"/>
    </source>
</evidence>
<dbReference type="OrthoDB" id="9802553at2"/>
<dbReference type="GO" id="GO:0044780">
    <property type="term" value="P:bacterial-type flagellum assembly"/>
    <property type="evidence" value="ECO:0007669"/>
    <property type="project" value="InterPro"/>
</dbReference>
<dbReference type="GO" id="GO:0005576">
    <property type="term" value="C:extracellular region"/>
    <property type="evidence" value="ECO:0007669"/>
    <property type="project" value="UniProtKB-SubCell"/>
</dbReference>
<feature type="domain" description="Flagellar basal-body/hook protein C-terminal" evidence="8">
    <location>
        <begin position="635"/>
        <end position="677"/>
    </location>
</feature>
<dbReference type="Pfam" id="PF00460">
    <property type="entry name" value="Flg_bb_rod"/>
    <property type="match status" value="1"/>
</dbReference>
<reference evidence="10 11" key="2">
    <citation type="submission" date="2020-02" db="EMBL/GenBank/DDBJ databases">
        <title>Candidatus Galacturonibacter soehngenii shows hetero-acetogenic catabolism of galacturonic acid but lacks a canonical carbon monoxide dehydrogenase/acetyl-CoA synthase complex.</title>
        <authorList>
            <person name="Diender M."/>
            <person name="Stouten G.R."/>
            <person name="Petersen J.F."/>
            <person name="Nielsen P.H."/>
            <person name="Dueholm M.S."/>
            <person name="Pronk J.T."/>
            <person name="Van Loosdrecht M.C.M."/>
        </authorList>
    </citation>
    <scope>NUCLEOTIDE SEQUENCE [LARGE SCALE GENOMIC DNA]</scope>
    <source>
        <strain evidence="10">GalUA</strain>
    </source>
</reference>
<comment type="subcellular location">
    <subcellularLocation>
        <location evidence="1">Bacterial flagellum</location>
    </subcellularLocation>
    <subcellularLocation>
        <location evidence="2">Secreted</location>
    </subcellularLocation>
</comment>
<reference evidence="10 11" key="1">
    <citation type="submission" date="2019-09" db="EMBL/GenBank/DDBJ databases">
        <authorList>
            <person name="Valk L.C."/>
        </authorList>
    </citation>
    <scope>NUCLEOTIDE SEQUENCE [LARGE SCALE GENOMIC DNA]</scope>
    <source>
        <strain evidence="10">GalUA</strain>
    </source>
</reference>
<dbReference type="Pfam" id="PF22638">
    <property type="entry name" value="FlgK_D1"/>
    <property type="match status" value="1"/>
</dbReference>
<keyword evidence="10" id="KW-0969">Cilium</keyword>
<name>A0A7V7UAK5_9FIRM</name>
<dbReference type="InterPro" id="IPR010930">
    <property type="entry name" value="Flg_bb/hook_C_dom"/>
</dbReference>
<evidence type="ECO:0000256" key="6">
    <source>
        <dbReference type="ARBA" id="ARBA00023143"/>
    </source>
</evidence>
<dbReference type="InterPro" id="IPR001444">
    <property type="entry name" value="Flag_bb_rod_N"/>
</dbReference>
<evidence type="ECO:0000256" key="4">
    <source>
        <dbReference type="ARBA" id="ARBA00016244"/>
    </source>
</evidence>
<dbReference type="AlphaFoldDB" id="A0A7V7UAK5"/>
<dbReference type="Pfam" id="PF06429">
    <property type="entry name" value="Flg_bbr_C"/>
    <property type="match status" value="1"/>
</dbReference>
<feature type="domain" description="Flagellar basal body rod protein N-terminal" evidence="7">
    <location>
        <begin position="9"/>
        <end position="38"/>
    </location>
</feature>
<evidence type="ECO:0000259" key="9">
    <source>
        <dbReference type="Pfam" id="PF22638"/>
    </source>
</evidence>
<dbReference type="PANTHER" id="PTHR30033:SF1">
    <property type="entry name" value="FLAGELLAR HOOK-ASSOCIATED PROTEIN 1"/>
    <property type="match status" value="1"/>
</dbReference>
<keyword evidence="10" id="KW-0282">Flagellum</keyword>
<comment type="caution">
    <text evidence="10">The sequence shown here is derived from an EMBL/GenBank/DDBJ whole genome shotgun (WGS) entry which is preliminary data.</text>
</comment>
<dbReference type="RefSeq" id="WP_151148331.1">
    <property type="nucleotide sequence ID" value="NZ_WAGX01000008.1"/>
</dbReference>
<evidence type="ECO:0000256" key="3">
    <source>
        <dbReference type="ARBA" id="ARBA00009677"/>
    </source>
</evidence>
<keyword evidence="5" id="KW-0964">Secreted</keyword>
<accession>A0A7V7UAK5</accession>
<evidence type="ECO:0000256" key="2">
    <source>
        <dbReference type="ARBA" id="ARBA00004613"/>
    </source>
</evidence>
<dbReference type="PANTHER" id="PTHR30033">
    <property type="entry name" value="FLAGELLAR HOOK-ASSOCIATED PROTEIN 1"/>
    <property type="match status" value="1"/>
</dbReference>
<keyword evidence="6" id="KW-0975">Bacterial flagellum</keyword>
<gene>
    <name evidence="10" type="primary">flgK</name>
    <name evidence="10" type="ORF">F7O84_17685</name>
</gene>
<keyword evidence="11" id="KW-1185">Reference proteome</keyword>
<dbReference type="InterPro" id="IPR019776">
    <property type="entry name" value="Flagellar_basal_body_rod_CS"/>
</dbReference>
<keyword evidence="10" id="KW-0966">Cell projection</keyword>
<dbReference type="InterPro" id="IPR053927">
    <property type="entry name" value="FlgK_helical"/>
</dbReference>
<evidence type="ECO:0000313" key="10">
    <source>
        <dbReference type="EMBL" id="KAB1434320.1"/>
    </source>
</evidence>
<proteinExistence type="inferred from homology"/>
<organism evidence="10 11">
    <name type="scientific">Candidatus Galacturonatibacter soehngenii</name>
    <dbReference type="NCBI Taxonomy" id="2307010"/>
    <lineage>
        <taxon>Bacteria</taxon>
        <taxon>Bacillati</taxon>
        <taxon>Bacillota</taxon>
        <taxon>Clostridia</taxon>
        <taxon>Lachnospirales</taxon>
        <taxon>Lachnospiraceae</taxon>
        <taxon>Candidatus Galacturonatibacter</taxon>
    </lineage>
</organism>
<dbReference type="EMBL" id="WAGX01000008">
    <property type="protein sequence ID" value="KAB1434320.1"/>
    <property type="molecule type" value="Genomic_DNA"/>
</dbReference>
<comment type="similarity">
    <text evidence="3">Belongs to the flagella basal body rod proteins family.</text>
</comment>
<dbReference type="Proteomes" id="UP000461768">
    <property type="component" value="Unassembled WGS sequence"/>
</dbReference>
<dbReference type="NCBIfam" id="TIGR02492">
    <property type="entry name" value="flgK_ends"/>
    <property type="match status" value="1"/>
</dbReference>
<sequence>MPSTFLGLTIATSGLYTYQTQISVTGNNVANVETDGYTRQSAKQTPTEALRAYATYGQIGMGVQVTGIEQIRNSYYDSKYWSTNTGYGEYSTKNYYMEQLQYLFHESKKTSGYVSALNTFFNSMQEAAKTPLEVSTLTQFVNDAQTFAEYFNDLSTNLEKIQEDLNEEVKTYVDKINGIAQQIYSLNQQINVSELAGGNASALRDQRALLIDELSEIVPVEVNETEILNSQGMKSGATNFAVSILGQKLVDNDSYNELECVARTDKVNQSDVEGLYDVKWTSGNQFNVLASGASGKLKALIDLRDGNNANNFSGKIQSITPVDANNTKVTITSLTYSNLEQLNLNGSGTIKLGTKEYSYDSFAATYNSATGEYEYTFNITSNNTTLTPSMVGKTAEVGRSVDFCGIPYYMSQINEFARNFAKTVNNILITGFNVAGDVGGILYTGTSVTGAEYDFALSGAVASITQAGGISSVSVVADNGETATPQATGSIYINGVKYDYDSYSYDPATKMYTYQIKGSVSSSLVGKNADNYTLVQDNREDSYYYLTAANLKVSSAMLKNPLLLGTTTKLNDEPSSGNVLYKLYEAQNNTSILSFRGGDASRFLICLVSDTAVDAQKSTTFSGKYDTLLKTITNQRLSVSGVDGDEEAVNLMKFKNAYDLSCKLVTVMQQMYDKLINETGV</sequence>
<evidence type="ECO:0000256" key="5">
    <source>
        <dbReference type="ARBA" id="ARBA00022525"/>
    </source>
</evidence>
<dbReference type="PROSITE" id="PS00588">
    <property type="entry name" value="FLAGELLA_BB_ROD"/>
    <property type="match status" value="1"/>
</dbReference>
<dbReference type="GO" id="GO:0005198">
    <property type="term" value="F:structural molecule activity"/>
    <property type="evidence" value="ECO:0007669"/>
    <property type="project" value="InterPro"/>
</dbReference>